<dbReference type="InterPro" id="IPR046353">
    <property type="entry name" value="CBS_C"/>
</dbReference>
<comment type="caution">
    <text evidence="5">The sequence shown here is derived from an EMBL/GenBank/DDBJ whole genome shotgun (WGS) entry which is preliminary data.</text>
</comment>
<dbReference type="Gene3D" id="3.40.50.1100">
    <property type="match status" value="2"/>
</dbReference>
<dbReference type="EMBL" id="JBHUIY010000010">
    <property type="protein sequence ID" value="MFD2233514.1"/>
    <property type="molecule type" value="Genomic_DNA"/>
</dbReference>
<dbReference type="Gene3D" id="3.10.580.10">
    <property type="entry name" value="CBS-domain"/>
    <property type="match status" value="1"/>
</dbReference>
<keyword evidence="3" id="KW-0129">CBS domain</keyword>
<dbReference type="RefSeq" id="WP_377315290.1">
    <property type="nucleotide sequence ID" value="NZ_JBHUIY010000010.1"/>
</dbReference>
<dbReference type="SMART" id="SM00116">
    <property type="entry name" value="CBS"/>
    <property type="match status" value="1"/>
</dbReference>
<dbReference type="Proteomes" id="UP001597296">
    <property type="component" value="Unassembled WGS sequence"/>
</dbReference>
<evidence type="ECO:0000259" key="4">
    <source>
        <dbReference type="PROSITE" id="PS51371"/>
    </source>
</evidence>
<dbReference type="InterPro" id="IPR036052">
    <property type="entry name" value="TrpB-like_PALP_sf"/>
</dbReference>
<gene>
    <name evidence="5" type="ORF">ACFSNB_06825</name>
</gene>
<comment type="cofactor">
    <cofactor evidence="1">
        <name>pyridoxal 5'-phosphate</name>
        <dbReference type="ChEBI" id="CHEBI:597326"/>
    </cofactor>
</comment>
<evidence type="ECO:0000256" key="3">
    <source>
        <dbReference type="PROSITE-ProRule" id="PRU00703"/>
    </source>
</evidence>
<dbReference type="InterPro" id="IPR001926">
    <property type="entry name" value="TrpB-like_PALP"/>
</dbReference>
<reference evidence="6" key="1">
    <citation type="journal article" date="2019" name="Int. J. Syst. Evol. Microbiol.">
        <title>The Global Catalogue of Microorganisms (GCM) 10K type strain sequencing project: providing services to taxonomists for standard genome sequencing and annotation.</title>
        <authorList>
            <consortium name="The Broad Institute Genomics Platform"/>
            <consortium name="The Broad Institute Genome Sequencing Center for Infectious Disease"/>
            <person name="Wu L."/>
            <person name="Ma J."/>
        </authorList>
    </citation>
    <scope>NUCLEOTIDE SEQUENCE [LARGE SCALE GENOMIC DNA]</scope>
    <source>
        <strain evidence="6">KCTC 15012</strain>
    </source>
</reference>
<sequence>MTETSRPAVLGLIGNTPLIEITRLDTGPCRLFLKLESQNPGGSIKDRVGLAMIEAAERDGRLSPGATIVEATAGNTGLGLALVARAKGYRLVLVVPDKMAAEKVLQLKALGAVVHVTRSDVGKGHPDYYQDYAARLAAGIPGAYFVDQFNNPANPAAHEHSTGPEIWAQTAHAVDAIVCGVGSGGTLTGLTRFFRRASPSTQFVLADPQGSILADYIRTGEIGAAGSWAVEGIGEDFIPPIADLSGVAAAYAIPDAESFAAARELLRAEGIHGGSSTGTLLAAALRYCREQTEPKRVVSLVCDTGTRYLSKVYNDSWMVDQGLLPRPSFGDLRDLISRRFEEGSVVSAGPEDPLQTVFVRMRGAEVSQVPVIEGGRIVGLIDETDLLARVRANPASFRDPAGSAMSTALEILPPDAGLDALQGVLDRGLVAIIAEGETFHGLVTRFDLLNHLRKKAA</sequence>
<organism evidence="5 6">
    <name type="scientific">Phaeospirillum tilakii</name>
    <dbReference type="NCBI Taxonomy" id="741673"/>
    <lineage>
        <taxon>Bacteria</taxon>
        <taxon>Pseudomonadati</taxon>
        <taxon>Pseudomonadota</taxon>
        <taxon>Alphaproteobacteria</taxon>
        <taxon>Rhodospirillales</taxon>
        <taxon>Rhodospirillaceae</taxon>
        <taxon>Phaeospirillum</taxon>
    </lineage>
</organism>
<dbReference type="SUPFAM" id="SSF53686">
    <property type="entry name" value="Tryptophan synthase beta subunit-like PLP-dependent enzymes"/>
    <property type="match status" value="1"/>
</dbReference>
<keyword evidence="2" id="KW-0663">Pyridoxal phosphate</keyword>
<evidence type="ECO:0000313" key="5">
    <source>
        <dbReference type="EMBL" id="MFD2233514.1"/>
    </source>
</evidence>
<evidence type="ECO:0000256" key="2">
    <source>
        <dbReference type="ARBA" id="ARBA00022898"/>
    </source>
</evidence>
<dbReference type="PANTHER" id="PTHR10314">
    <property type="entry name" value="CYSTATHIONINE BETA-SYNTHASE"/>
    <property type="match status" value="1"/>
</dbReference>
<evidence type="ECO:0000313" key="6">
    <source>
        <dbReference type="Proteomes" id="UP001597296"/>
    </source>
</evidence>
<keyword evidence="6" id="KW-1185">Reference proteome</keyword>
<feature type="domain" description="CBS" evidence="4">
    <location>
        <begin position="336"/>
        <end position="397"/>
    </location>
</feature>
<dbReference type="SUPFAM" id="SSF54631">
    <property type="entry name" value="CBS-domain pair"/>
    <property type="match status" value="1"/>
</dbReference>
<protein>
    <submittedName>
        <fullName evidence="5">Pyridoxal-phosphate dependent enzyme</fullName>
    </submittedName>
</protein>
<dbReference type="CDD" id="cd04608">
    <property type="entry name" value="CBS_pair_CBS"/>
    <property type="match status" value="1"/>
</dbReference>
<evidence type="ECO:0000256" key="1">
    <source>
        <dbReference type="ARBA" id="ARBA00001933"/>
    </source>
</evidence>
<proteinExistence type="predicted"/>
<name>A0ABW5C868_9PROT</name>
<dbReference type="PROSITE" id="PS00901">
    <property type="entry name" value="CYS_SYNTHASE"/>
    <property type="match status" value="1"/>
</dbReference>
<accession>A0ABW5C868</accession>
<dbReference type="InterPro" id="IPR046342">
    <property type="entry name" value="CBS_dom_sf"/>
</dbReference>
<dbReference type="CDD" id="cd01561">
    <property type="entry name" value="CBS_like"/>
    <property type="match status" value="1"/>
</dbReference>
<dbReference type="InterPro" id="IPR001216">
    <property type="entry name" value="P-phosphate_BS"/>
</dbReference>
<dbReference type="InterPro" id="IPR050214">
    <property type="entry name" value="Cys_Synth/Cystath_Beta-Synth"/>
</dbReference>
<dbReference type="Pfam" id="PF00291">
    <property type="entry name" value="PALP"/>
    <property type="match status" value="1"/>
</dbReference>
<dbReference type="Pfam" id="PF00571">
    <property type="entry name" value="CBS"/>
    <property type="match status" value="1"/>
</dbReference>
<dbReference type="InterPro" id="IPR000644">
    <property type="entry name" value="CBS_dom"/>
</dbReference>
<dbReference type="PROSITE" id="PS51371">
    <property type="entry name" value="CBS"/>
    <property type="match status" value="1"/>
</dbReference>